<dbReference type="SUPFAM" id="SSF51735">
    <property type="entry name" value="NAD(P)-binding Rossmann-fold domains"/>
    <property type="match status" value="1"/>
</dbReference>
<comment type="cofactor">
    <cofactor evidence="1 7">
        <name>heme</name>
        <dbReference type="ChEBI" id="CHEBI:30413"/>
    </cofactor>
</comment>
<dbReference type="InterPro" id="IPR036291">
    <property type="entry name" value="NAD(P)-bd_dom_sf"/>
</dbReference>
<evidence type="ECO:0000256" key="5">
    <source>
        <dbReference type="ARBA" id="ARBA00023004"/>
    </source>
</evidence>
<dbReference type="GO" id="GO:0016705">
    <property type="term" value="F:oxidoreductase activity, acting on paired donors, with incorporation or reduction of molecular oxygen"/>
    <property type="evidence" value="ECO:0007669"/>
    <property type="project" value="InterPro"/>
</dbReference>
<keyword evidence="7" id="KW-0349">Heme</keyword>
<evidence type="ECO:0000256" key="1">
    <source>
        <dbReference type="ARBA" id="ARBA00001971"/>
    </source>
</evidence>
<dbReference type="AlphaFoldDB" id="A0AAE0KAL9"/>
<dbReference type="SUPFAM" id="SSF48264">
    <property type="entry name" value="Cytochrome P450"/>
    <property type="match status" value="1"/>
</dbReference>
<dbReference type="SUPFAM" id="SSF48179">
    <property type="entry name" value="6-phosphogluconate dehydrogenase C-terminal domain-like"/>
    <property type="match status" value="1"/>
</dbReference>
<sequence>MTSQLFFLVGDSPSTARPVPVNVEGKFDDLRRAVALVLHVAVPQGLSFHKTEADTDKLESVQDVWSAAGPVAVRVDGLAVQDPQGPPGLPVVGSFYEIFPDHLGNHYRLFRKYGHVIKTVNMGKTNYLSDSPEVALVALSESAYFTKKISENHPLWGIKDNTAIFIGDTETENWRLAHKFIPPSMGPKAVRHYTPLMQECVRSSFPIFDELDSRGEAWNVYQFMVKLASQTIGKFAFGKNLGHFDSVEAPAHPLITNIVNMLSLNKKVTARGEWYRSLPWGDSAKLKAVQKTVYAQMKEAVDDAPSSGIANLPFGEAATRASCVADYLVNAVDETGSRFPEGLVLSNMIVITGAGYTTTSALMSWLVYCIVTYPDCQDKLLQELIDYGISPSTQWTPELAHGLPYMDKFVKETQRLHNASFQPGRTTKTEVILPGGYRLPANATVIPALYAVHTNPEHWHDPFRFDPERWDTNEVKNDRHRAAYIPFATGARGCIGFNFALLEVKVLLSELVYRYKFAREGLEAVEYDPEFQLIRPLNFIVSKMTWTPSTTGSRPVAVLGAGVLGRRIACCFVSGGYNVHIRDPSAEARRAAVQYIDENKEAYTKHLPATTLTKDHKFGSYVASELIDTAVKEAWLVIEAVPEKIELKIDTMAELDHKAPADCIFGSNSSSFKSRFMLDKVTSPERRKRICNVHFTMPPKIRTVELMTDGETEPGVFPFLTEVLERCGMLPATAQKESTGFIFNRLWAAVKREIMFILAEEVSTPAEIDKLWRHMFQAEIAPCRLMDQIGLDTVAFIEDNYIQERHLNGAQTVDFLRANYLAKGKLGLKSDKGGLYPSASAIPSPPLTIVGERTRANSPDHSQDHKEEPALYFLDVGFGGNCKSFSDVSTNGKILRRDPSTGLISTIVSSQPAPDGIDILGDRIFWTNMGRDVNARDGSVMSSKLDGSDIQTLIPEGLVTTPKQMVAVASQKKLYFCDREGMGLHRVSLDGKEHEVLIQRTSEARDLTKWCVGITVDVHNKKVYWTQKGASKSNQGRIFRAGMEIPPGQTAETRSDIELVFGDLPEPIDLEIEQETGMLYWTDRGEHPRGSSLNRGFVDGKKEEIEVLARHFHEPIGLKLDAERRQVFVTDLGGSVYSVDMDNGAKTVLHSDDGCYTGIATVSS</sequence>
<dbReference type="PANTHER" id="PTHR48075">
    <property type="entry name" value="3-HYDROXYACYL-COA DEHYDROGENASE FAMILY PROTEIN"/>
    <property type="match status" value="1"/>
</dbReference>
<dbReference type="InterPro" id="IPR001128">
    <property type="entry name" value="Cyt_P450"/>
</dbReference>
<gene>
    <name evidence="10" type="ORF">B0H63DRAFT_564096</name>
</gene>
<name>A0AAE0KAL9_9PEZI</name>
<feature type="binding site" description="axial binding residue" evidence="7">
    <location>
        <position position="494"/>
    </location>
    <ligand>
        <name>heme</name>
        <dbReference type="ChEBI" id="CHEBI:30413"/>
    </ligand>
    <ligandPart>
        <name>Fe</name>
        <dbReference type="ChEBI" id="CHEBI:18248"/>
    </ligandPart>
</feature>
<accession>A0AAE0KAL9</accession>
<dbReference type="FunFam" id="1.10.630.10:FF:000090">
    <property type="entry name" value="Cytochrome P450 monooxygenase"/>
    <property type="match status" value="1"/>
</dbReference>
<evidence type="ECO:0000256" key="6">
    <source>
        <dbReference type="ARBA" id="ARBA00023033"/>
    </source>
</evidence>
<dbReference type="CDD" id="cd00302">
    <property type="entry name" value="cytochrome_P450"/>
    <property type="match status" value="1"/>
</dbReference>
<keyword evidence="4" id="KW-0560">Oxidoreductase</keyword>
<evidence type="ECO:0000256" key="7">
    <source>
        <dbReference type="PIRSR" id="PIRSR602403-1"/>
    </source>
</evidence>
<protein>
    <submittedName>
        <fullName evidence="10">Cytochrome P450</fullName>
    </submittedName>
</protein>
<evidence type="ECO:0000259" key="9">
    <source>
        <dbReference type="Pfam" id="PF02737"/>
    </source>
</evidence>
<evidence type="ECO:0000313" key="11">
    <source>
        <dbReference type="Proteomes" id="UP001285441"/>
    </source>
</evidence>
<comment type="caution">
    <text evidence="10">The sequence shown here is derived from an EMBL/GenBank/DDBJ whole genome shotgun (WGS) entry which is preliminary data.</text>
</comment>
<dbReference type="InterPro" id="IPR006176">
    <property type="entry name" value="3-OHacyl-CoA_DH_NAD-bd"/>
</dbReference>
<dbReference type="SUPFAM" id="SSF63825">
    <property type="entry name" value="YWTD domain"/>
    <property type="match status" value="1"/>
</dbReference>
<organism evidence="10 11">
    <name type="scientific">Podospora didyma</name>
    <dbReference type="NCBI Taxonomy" id="330526"/>
    <lineage>
        <taxon>Eukaryota</taxon>
        <taxon>Fungi</taxon>
        <taxon>Dikarya</taxon>
        <taxon>Ascomycota</taxon>
        <taxon>Pezizomycotina</taxon>
        <taxon>Sordariomycetes</taxon>
        <taxon>Sordariomycetidae</taxon>
        <taxon>Sordariales</taxon>
        <taxon>Podosporaceae</taxon>
        <taxon>Podospora</taxon>
    </lineage>
</organism>
<dbReference type="Pfam" id="PF00725">
    <property type="entry name" value="3HCDH"/>
    <property type="match status" value="1"/>
</dbReference>
<dbReference type="InterPro" id="IPR006108">
    <property type="entry name" value="3HC_DH_C"/>
</dbReference>
<keyword evidence="5 7" id="KW-0408">Iron</keyword>
<keyword evidence="3 7" id="KW-0479">Metal-binding</keyword>
<dbReference type="GO" id="GO:0020037">
    <property type="term" value="F:heme binding"/>
    <property type="evidence" value="ECO:0007669"/>
    <property type="project" value="InterPro"/>
</dbReference>
<evidence type="ECO:0000259" key="8">
    <source>
        <dbReference type="Pfam" id="PF00725"/>
    </source>
</evidence>
<feature type="domain" description="3-hydroxyacyl-CoA dehydrogenase C-terminal" evidence="8">
    <location>
        <begin position="740"/>
        <end position="834"/>
    </location>
</feature>
<dbReference type="SMART" id="SM00135">
    <property type="entry name" value="LY"/>
    <property type="match status" value="4"/>
</dbReference>
<dbReference type="Gene3D" id="3.40.50.720">
    <property type="entry name" value="NAD(P)-binding Rossmann-like Domain"/>
    <property type="match status" value="1"/>
</dbReference>
<dbReference type="InterPro" id="IPR011042">
    <property type="entry name" value="6-blade_b-propeller_TolB-like"/>
</dbReference>
<dbReference type="GO" id="GO:0070403">
    <property type="term" value="F:NAD+ binding"/>
    <property type="evidence" value="ECO:0007669"/>
    <property type="project" value="InterPro"/>
</dbReference>
<dbReference type="Proteomes" id="UP001285441">
    <property type="component" value="Unassembled WGS sequence"/>
</dbReference>
<dbReference type="Pfam" id="PF00067">
    <property type="entry name" value="p450"/>
    <property type="match status" value="1"/>
</dbReference>
<dbReference type="InterPro" id="IPR000033">
    <property type="entry name" value="LDLR_classB_rpt"/>
</dbReference>
<dbReference type="SUPFAM" id="SSF63829">
    <property type="entry name" value="Calcium-dependent phosphotriesterase"/>
    <property type="match status" value="1"/>
</dbReference>
<dbReference type="GO" id="GO:0016616">
    <property type="term" value="F:oxidoreductase activity, acting on the CH-OH group of donors, NAD or NADP as acceptor"/>
    <property type="evidence" value="ECO:0007669"/>
    <property type="project" value="InterPro"/>
</dbReference>
<proteinExistence type="inferred from homology"/>
<evidence type="ECO:0000313" key="10">
    <source>
        <dbReference type="EMBL" id="KAK3372730.1"/>
    </source>
</evidence>
<dbReference type="PRINTS" id="PR00465">
    <property type="entry name" value="EP450IV"/>
</dbReference>
<reference evidence="10" key="2">
    <citation type="submission" date="2023-06" db="EMBL/GenBank/DDBJ databases">
        <authorList>
            <consortium name="Lawrence Berkeley National Laboratory"/>
            <person name="Haridas S."/>
            <person name="Hensen N."/>
            <person name="Bonometti L."/>
            <person name="Westerberg I."/>
            <person name="Brannstrom I.O."/>
            <person name="Guillou S."/>
            <person name="Cros-Aarteil S."/>
            <person name="Calhoun S."/>
            <person name="Kuo A."/>
            <person name="Mondo S."/>
            <person name="Pangilinan J."/>
            <person name="Riley R."/>
            <person name="LaButti K."/>
            <person name="Andreopoulos B."/>
            <person name="Lipzen A."/>
            <person name="Chen C."/>
            <person name="Yanf M."/>
            <person name="Daum C."/>
            <person name="Ng V."/>
            <person name="Clum A."/>
            <person name="Steindorff A."/>
            <person name="Ohm R."/>
            <person name="Martin F."/>
            <person name="Silar P."/>
            <person name="Natvig D."/>
            <person name="Lalanne C."/>
            <person name="Gautier V."/>
            <person name="Ament-velasquez S.L."/>
            <person name="Kruys A."/>
            <person name="Hutchinson M.I."/>
            <person name="Powell A.J."/>
            <person name="Barry K."/>
            <person name="Miller A.N."/>
            <person name="Grigoriev I.V."/>
            <person name="Debuchy R."/>
            <person name="Gladieux P."/>
            <person name="Thoren M.H."/>
            <person name="Johannesson H."/>
        </authorList>
    </citation>
    <scope>NUCLEOTIDE SEQUENCE</scope>
    <source>
        <strain evidence="10">CBS 232.78</strain>
    </source>
</reference>
<dbReference type="GO" id="GO:0006631">
    <property type="term" value="P:fatty acid metabolic process"/>
    <property type="evidence" value="ECO:0007669"/>
    <property type="project" value="InterPro"/>
</dbReference>
<comment type="similarity">
    <text evidence="2">Belongs to the cytochrome P450 family.</text>
</comment>
<dbReference type="InterPro" id="IPR013328">
    <property type="entry name" value="6PGD_dom2"/>
</dbReference>
<dbReference type="PANTHER" id="PTHR48075:SF3">
    <property type="entry name" value="3-HYDROXYACYL-COA DEHYDROGENASE"/>
    <property type="match status" value="1"/>
</dbReference>
<reference evidence="10" key="1">
    <citation type="journal article" date="2023" name="Mol. Phylogenet. Evol.">
        <title>Genome-scale phylogeny and comparative genomics of the fungal order Sordariales.</title>
        <authorList>
            <person name="Hensen N."/>
            <person name="Bonometti L."/>
            <person name="Westerberg I."/>
            <person name="Brannstrom I.O."/>
            <person name="Guillou S."/>
            <person name="Cros-Aarteil S."/>
            <person name="Calhoun S."/>
            <person name="Haridas S."/>
            <person name="Kuo A."/>
            <person name="Mondo S."/>
            <person name="Pangilinan J."/>
            <person name="Riley R."/>
            <person name="LaButti K."/>
            <person name="Andreopoulos B."/>
            <person name="Lipzen A."/>
            <person name="Chen C."/>
            <person name="Yan M."/>
            <person name="Daum C."/>
            <person name="Ng V."/>
            <person name="Clum A."/>
            <person name="Steindorff A."/>
            <person name="Ohm R.A."/>
            <person name="Martin F."/>
            <person name="Silar P."/>
            <person name="Natvig D.O."/>
            <person name="Lalanne C."/>
            <person name="Gautier V."/>
            <person name="Ament-Velasquez S.L."/>
            <person name="Kruys A."/>
            <person name="Hutchinson M.I."/>
            <person name="Powell A.J."/>
            <person name="Barry K."/>
            <person name="Miller A.N."/>
            <person name="Grigoriev I.V."/>
            <person name="Debuchy R."/>
            <person name="Gladieux P."/>
            <person name="Hiltunen Thoren M."/>
            <person name="Johannesson H."/>
        </authorList>
    </citation>
    <scope>NUCLEOTIDE SEQUENCE</scope>
    <source>
        <strain evidence="10">CBS 232.78</strain>
    </source>
</reference>
<dbReference type="Gene3D" id="2.120.10.30">
    <property type="entry name" value="TolB, C-terminal domain"/>
    <property type="match status" value="2"/>
</dbReference>
<feature type="domain" description="3-hydroxyacyl-CoA dehydrogenase NAD binding" evidence="9">
    <location>
        <begin position="556"/>
        <end position="734"/>
    </location>
</feature>
<keyword evidence="6" id="KW-0503">Monooxygenase</keyword>
<dbReference type="Gene3D" id="1.10.630.10">
    <property type="entry name" value="Cytochrome P450"/>
    <property type="match status" value="1"/>
</dbReference>
<dbReference type="PRINTS" id="PR00385">
    <property type="entry name" value="P450"/>
</dbReference>
<dbReference type="InterPro" id="IPR036396">
    <property type="entry name" value="Cyt_P450_sf"/>
</dbReference>
<dbReference type="GO" id="GO:0005506">
    <property type="term" value="F:iron ion binding"/>
    <property type="evidence" value="ECO:0007669"/>
    <property type="project" value="InterPro"/>
</dbReference>
<dbReference type="Pfam" id="PF02737">
    <property type="entry name" value="3HCDH_N"/>
    <property type="match status" value="1"/>
</dbReference>
<evidence type="ECO:0000256" key="4">
    <source>
        <dbReference type="ARBA" id="ARBA00023002"/>
    </source>
</evidence>
<dbReference type="InterPro" id="IPR008927">
    <property type="entry name" value="6-PGluconate_DH-like_C_sf"/>
</dbReference>
<dbReference type="GO" id="GO:0004497">
    <property type="term" value="F:monooxygenase activity"/>
    <property type="evidence" value="ECO:0007669"/>
    <property type="project" value="UniProtKB-KW"/>
</dbReference>
<dbReference type="EMBL" id="JAULSW010000008">
    <property type="protein sequence ID" value="KAK3372730.1"/>
    <property type="molecule type" value="Genomic_DNA"/>
</dbReference>
<evidence type="ECO:0000256" key="2">
    <source>
        <dbReference type="ARBA" id="ARBA00010617"/>
    </source>
</evidence>
<dbReference type="InterPro" id="IPR002403">
    <property type="entry name" value="Cyt_P450_E_grp-IV"/>
</dbReference>
<evidence type="ECO:0000256" key="3">
    <source>
        <dbReference type="ARBA" id="ARBA00022723"/>
    </source>
</evidence>
<keyword evidence="11" id="KW-1185">Reference proteome</keyword>
<dbReference type="Gene3D" id="1.10.1040.10">
    <property type="entry name" value="N-(1-d-carboxylethyl)-l-norvaline Dehydrogenase, domain 2"/>
    <property type="match status" value="1"/>
</dbReference>